<feature type="transmembrane region" description="Helical" evidence="1">
    <location>
        <begin position="322"/>
        <end position="343"/>
    </location>
</feature>
<evidence type="ECO:0000313" key="2">
    <source>
        <dbReference type="EMBL" id="OIJ24401.1"/>
    </source>
</evidence>
<dbReference type="PANTHER" id="PTHR36840:SF1">
    <property type="entry name" value="BLL5714 PROTEIN"/>
    <property type="match status" value="1"/>
</dbReference>
<accession>A0A1J4N1Z3</accession>
<comment type="caution">
    <text evidence="2">The sequence shown here is derived from an EMBL/GenBank/DDBJ whole genome shotgun (WGS) entry which is preliminary data.</text>
</comment>
<organism evidence="2 3">
    <name type="scientific">Nocardioides luteus</name>
    <dbReference type="NCBI Taxonomy" id="1844"/>
    <lineage>
        <taxon>Bacteria</taxon>
        <taxon>Bacillati</taxon>
        <taxon>Actinomycetota</taxon>
        <taxon>Actinomycetes</taxon>
        <taxon>Propionibacteriales</taxon>
        <taxon>Nocardioidaceae</taxon>
        <taxon>Nocardioides</taxon>
    </lineage>
</organism>
<dbReference type="RefSeq" id="WP_045547548.1">
    <property type="nucleotide sequence ID" value="NZ_JZDQ02000040.1"/>
</dbReference>
<keyword evidence="1" id="KW-0472">Membrane</keyword>
<sequence>MATELAHRRRSLVGRSPDEQHRTATPLELLYDLVFIVAFGQAADELAHHVAAGRPVVGLVGFSLGVVLISWAWGSNTWFASAYDEDDWICRLTTMVQMVGVVIVALGLPEMFAALAGGENGGYGIVVGGYVVMRVPMAVQWLRAARNDPVRRPALMTYFWTIASAQAGWTSLAAIAPPLPAATAVGVALLAIETVGPVIAQRGKGGTPWNADHVAERYGLLVIVALGEVVLGTVAAVSATVHGPAGWSIDAAVTATAGIGLALAMWWMYFTVPSALVLRVHRERVFFWSYGHHVIVGAIVAVGAGLHVAALHLEHDSQIGTVPTVLTVAVPLVIFVWMLYAQWKTLVRLSNRRHLGLIIGTAAVTALAVVLVAAGVSIALGLAVIAVAAVLPIAWFELAGHRDLAAALAPQALSG</sequence>
<evidence type="ECO:0000313" key="3">
    <source>
        <dbReference type="Proteomes" id="UP000033772"/>
    </source>
</evidence>
<gene>
    <name evidence="2" type="ORF">UG56_023240</name>
</gene>
<dbReference type="EMBL" id="JZDQ02000040">
    <property type="protein sequence ID" value="OIJ24401.1"/>
    <property type="molecule type" value="Genomic_DNA"/>
</dbReference>
<feature type="transmembrane region" description="Helical" evidence="1">
    <location>
        <begin position="290"/>
        <end position="310"/>
    </location>
</feature>
<feature type="transmembrane region" description="Helical" evidence="1">
    <location>
        <begin position="355"/>
        <end position="372"/>
    </location>
</feature>
<keyword evidence="3" id="KW-1185">Reference proteome</keyword>
<dbReference type="Proteomes" id="UP000033772">
    <property type="component" value="Unassembled WGS sequence"/>
</dbReference>
<name>A0A1J4N1Z3_9ACTN</name>
<feature type="transmembrane region" description="Helical" evidence="1">
    <location>
        <begin position="247"/>
        <end position="269"/>
    </location>
</feature>
<dbReference type="STRING" id="1844.UG56_023240"/>
<feature type="transmembrane region" description="Helical" evidence="1">
    <location>
        <begin position="154"/>
        <end position="175"/>
    </location>
</feature>
<dbReference type="AlphaFoldDB" id="A0A1J4N1Z3"/>
<proteinExistence type="predicted"/>
<keyword evidence="1" id="KW-1133">Transmembrane helix</keyword>
<feature type="transmembrane region" description="Helical" evidence="1">
    <location>
        <begin position="220"/>
        <end position="241"/>
    </location>
</feature>
<dbReference type="PANTHER" id="PTHR36840">
    <property type="entry name" value="BLL5714 PROTEIN"/>
    <property type="match status" value="1"/>
</dbReference>
<dbReference type="OrthoDB" id="7698234at2"/>
<reference evidence="2" key="1">
    <citation type="submission" date="2016-10" db="EMBL/GenBank/DDBJ databases">
        <title>Draft Genome Sequence of Nocardioides luteus Strain BAFB, an Alkane-Degrading Bacterium Isolated from JP-7 Polluted Soil.</title>
        <authorList>
            <person name="Brown L."/>
            <person name="Ruiz O.N."/>
            <person name="Gunasekera T."/>
        </authorList>
    </citation>
    <scope>NUCLEOTIDE SEQUENCE [LARGE SCALE GENOMIC DNA]</scope>
    <source>
        <strain evidence="2">BAFB</strain>
    </source>
</reference>
<dbReference type="Pfam" id="PF06772">
    <property type="entry name" value="LtrA"/>
    <property type="match status" value="1"/>
</dbReference>
<dbReference type="InterPro" id="IPR010640">
    <property type="entry name" value="Low_temperature_requirement_A"/>
</dbReference>
<evidence type="ECO:0000256" key="1">
    <source>
        <dbReference type="SAM" id="Phobius"/>
    </source>
</evidence>
<protein>
    <recommendedName>
        <fullName evidence="4">Low temperature requirement protein A</fullName>
    </recommendedName>
</protein>
<feature type="transmembrane region" description="Helical" evidence="1">
    <location>
        <begin position="56"/>
        <end position="74"/>
    </location>
</feature>
<feature type="transmembrane region" description="Helical" evidence="1">
    <location>
        <begin position="181"/>
        <end position="200"/>
    </location>
</feature>
<feature type="transmembrane region" description="Helical" evidence="1">
    <location>
        <begin position="378"/>
        <end position="396"/>
    </location>
</feature>
<feature type="transmembrane region" description="Helical" evidence="1">
    <location>
        <begin position="122"/>
        <end position="142"/>
    </location>
</feature>
<evidence type="ECO:0008006" key="4">
    <source>
        <dbReference type="Google" id="ProtNLM"/>
    </source>
</evidence>
<keyword evidence="1" id="KW-0812">Transmembrane</keyword>